<dbReference type="FunFam" id="1.20.120.1630:FF:000007">
    <property type="entry name" value="Protein-S-isoprenylcysteine O-methyltransferase"/>
    <property type="match status" value="1"/>
</dbReference>
<name>A0A5F9CW84_RABIT</name>
<dbReference type="EC" id="2.1.1.100" evidence="4 14"/>
<dbReference type="EMBL" id="AAGW02064437">
    <property type="status" value="NOT_ANNOTATED_CDS"/>
    <property type="molecule type" value="Genomic_DNA"/>
</dbReference>
<dbReference type="EMBL" id="AAGW02064434">
    <property type="status" value="NOT_ANNOTATED_CDS"/>
    <property type="molecule type" value="Genomic_DNA"/>
</dbReference>
<evidence type="ECO:0000256" key="13">
    <source>
        <dbReference type="ARBA" id="ARBA00023656"/>
    </source>
</evidence>
<dbReference type="Bgee" id="ENSOCUG00000005004">
    <property type="expression patterns" value="Expressed in embryo and 17 other cell types or tissues"/>
</dbReference>
<keyword evidence="17" id="KW-1185">Reference proteome</keyword>
<dbReference type="GO" id="GO:0005789">
    <property type="term" value="C:endoplasmic reticulum membrane"/>
    <property type="evidence" value="ECO:0007669"/>
    <property type="project" value="UniProtKB-SubCell"/>
</dbReference>
<dbReference type="GO" id="GO:0006998">
    <property type="term" value="P:nuclear envelope organization"/>
    <property type="evidence" value="ECO:0007669"/>
    <property type="project" value="Ensembl"/>
</dbReference>
<dbReference type="PANTHER" id="PTHR12714">
    <property type="entry name" value="PROTEIN-S ISOPRENYLCYSTEINE O-METHYLTRANSFERASE"/>
    <property type="match status" value="1"/>
</dbReference>
<evidence type="ECO:0000256" key="1">
    <source>
        <dbReference type="ARBA" id="ARBA00001450"/>
    </source>
</evidence>
<evidence type="ECO:0000256" key="15">
    <source>
        <dbReference type="SAM" id="MobiDB-lite"/>
    </source>
</evidence>
<organism evidence="16 17">
    <name type="scientific">Oryctolagus cuniculus</name>
    <name type="common">Rabbit</name>
    <dbReference type="NCBI Taxonomy" id="9986"/>
    <lineage>
        <taxon>Eukaryota</taxon>
        <taxon>Metazoa</taxon>
        <taxon>Chordata</taxon>
        <taxon>Craniata</taxon>
        <taxon>Vertebrata</taxon>
        <taxon>Euteleostomi</taxon>
        <taxon>Mammalia</taxon>
        <taxon>Eutheria</taxon>
        <taxon>Euarchontoglires</taxon>
        <taxon>Glires</taxon>
        <taxon>Lagomorpha</taxon>
        <taxon>Leporidae</taxon>
        <taxon>Oryctolagus</taxon>
    </lineage>
</organism>
<protein>
    <recommendedName>
        <fullName evidence="13 14">Protein-S-isoprenylcysteine O-methyltransferase</fullName>
        <ecNumber evidence="4 14">2.1.1.100</ecNumber>
    </recommendedName>
</protein>
<comment type="subcellular location">
    <subcellularLocation>
        <location evidence="2 14">Endoplasmic reticulum membrane</location>
        <topology evidence="2 14">Multi-pass membrane protein</topology>
    </subcellularLocation>
</comment>
<dbReference type="Ensembl" id="ENSOCUT00000054570.1">
    <property type="protein sequence ID" value="ENSOCUP00000038052.1"/>
    <property type="gene ID" value="ENSOCUG00000005004.4"/>
</dbReference>
<dbReference type="EMBL" id="AAGW02064435">
    <property type="status" value="NOT_ANNOTATED_CDS"/>
    <property type="molecule type" value="Genomic_DNA"/>
</dbReference>
<evidence type="ECO:0000256" key="9">
    <source>
        <dbReference type="ARBA" id="ARBA00022824"/>
    </source>
</evidence>
<reference evidence="16" key="2">
    <citation type="submission" date="2025-08" db="UniProtKB">
        <authorList>
            <consortium name="Ensembl"/>
        </authorList>
    </citation>
    <scope>IDENTIFICATION</scope>
    <source>
        <strain evidence="16">Thorbecke</strain>
    </source>
</reference>
<keyword evidence="10 14" id="KW-1133">Transmembrane helix</keyword>
<keyword evidence="11 14" id="KW-0472">Membrane</keyword>
<feature type="transmembrane region" description="Helical" evidence="14">
    <location>
        <begin position="40"/>
        <end position="59"/>
    </location>
</feature>
<comment type="similarity">
    <text evidence="3 14">Belongs to the class VI-like SAM-binding methyltransferase superfamily. Isoprenylcysteine carboxyl methyltransferase family.</text>
</comment>
<proteinExistence type="inferred from homology"/>
<evidence type="ECO:0000313" key="17">
    <source>
        <dbReference type="Proteomes" id="UP000001811"/>
    </source>
</evidence>
<dbReference type="STRING" id="9986.ENSOCUP00000038052"/>
<dbReference type="EMBL" id="AAGW02064436">
    <property type="status" value="NOT_ANNOTATED_CDS"/>
    <property type="molecule type" value="Genomic_DNA"/>
</dbReference>
<dbReference type="InParanoid" id="A0A5F9CW84"/>
<evidence type="ECO:0000256" key="12">
    <source>
        <dbReference type="ARBA" id="ARBA00023572"/>
    </source>
</evidence>
<dbReference type="InterPro" id="IPR025770">
    <property type="entry name" value="PPMT_MeTrfase"/>
</dbReference>
<dbReference type="GO" id="GO:0032259">
    <property type="term" value="P:methylation"/>
    <property type="evidence" value="ECO:0007669"/>
    <property type="project" value="UniProtKB-KW"/>
</dbReference>
<sequence length="341" mass="38166">MAGCAARAPPGSEARLSLATFLLGASVLALPLLTRAGLQGRTGLALYVAGLNALLLLLYRPPRYQIAIRACFLGFVFGCGVLLSFSQSSWNHFGWYVCSLSLFHYSEYLVTAVNNPKSLSLDSFLLNHSLEYTVAALSSWIEFTLENIFWPELKQITWVSATGLLMVVFGECLRKAAMFTAGSNFNHVVQNEKSDTHTLVTSGVYAWFRHPSYVGWFYWSIGTQVMLCNPICGVVYALTVWRFFRDRTEEEEISLIHFFGEEYLEYKRRVPTGLPFIQGVKLLFWNTPRDQKVSSLRTKRPSEQPVPRRSRQCSAAPSGVAREVGVQILQGVTEQSHLGAA</sequence>
<comment type="catalytic activity">
    <reaction evidence="1 14">
        <text>[protein]-C-terminal S-[(2E,6E)-farnesyl]-L-cysteine + S-adenosyl-L-methionine = [protein]-C-terminal S-[(2E,6E)-farnesyl]-L-cysteine methyl ester + S-adenosyl-L-homocysteine</text>
        <dbReference type="Rhea" id="RHEA:21672"/>
        <dbReference type="Rhea" id="RHEA-COMP:12125"/>
        <dbReference type="Rhea" id="RHEA-COMP:12126"/>
        <dbReference type="ChEBI" id="CHEBI:57856"/>
        <dbReference type="ChEBI" id="CHEBI:59789"/>
        <dbReference type="ChEBI" id="CHEBI:90510"/>
        <dbReference type="ChEBI" id="CHEBI:90511"/>
        <dbReference type="EC" id="2.1.1.100"/>
    </reaction>
</comment>
<keyword evidence="7 14" id="KW-0949">S-adenosyl-L-methionine</keyword>
<accession>A0A5F9CW84</accession>
<dbReference type="GO" id="GO:0051604">
    <property type="term" value="P:protein maturation"/>
    <property type="evidence" value="ECO:0007669"/>
    <property type="project" value="Ensembl"/>
</dbReference>
<gene>
    <name evidence="16" type="primary">ICMT</name>
</gene>
<evidence type="ECO:0000256" key="7">
    <source>
        <dbReference type="ARBA" id="ARBA00022691"/>
    </source>
</evidence>
<evidence type="ECO:0000256" key="4">
    <source>
        <dbReference type="ARBA" id="ARBA00012151"/>
    </source>
</evidence>
<keyword evidence="5 14" id="KW-0489">Methyltransferase</keyword>
<dbReference type="Pfam" id="PF04140">
    <property type="entry name" value="ICMT"/>
    <property type="match status" value="1"/>
</dbReference>
<dbReference type="Gene3D" id="1.20.120.1630">
    <property type="match status" value="1"/>
</dbReference>
<evidence type="ECO:0000256" key="8">
    <source>
        <dbReference type="ARBA" id="ARBA00022692"/>
    </source>
</evidence>
<reference evidence="16" key="3">
    <citation type="submission" date="2025-09" db="UniProtKB">
        <authorList>
            <consortium name="Ensembl"/>
        </authorList>
    </citation>
    <scope>IDENTIFICATION</scope>
    <source>
        <strain evidence="16">Thorbecke</strain>
    </source>
</reference>
<keyword evidence="8 14" id="KW-0812">Transmembrane</keyword>
<evidence type="ECO:0000256" key="14">
    <source>
        <dbReference type="RuleBase" id="RU362022"/>
    </source>
</evidence>
<feature type="transmembrane region" description="Helical" evidence="14">
    <location>
        <begin position="66"/>
        <end position="85"/>
    </location>
</feature>
<dbReference type="AlphaFoldDB" id="A0A5F9CW84"/>
<dbReference type="FunCoup" id="A0A5F9CW84">
    <property type="interactions" value="211"/>
</dbReference>
<dbReference type="GO" id="GO:0004671">
    <property type="term" value="F:protein C-terminal S-isoprenylcysteine carboxyl O-methyltransferase activity"/>
    <property type="evidence" value="ECO:0007669"/>
    <property type="project" value="UniProtKB-EC"/>
</dbReference>
<evidence type="ECO:0000256" key="5">
    <source>
        <dbReference type="ARBA" id="ARBA00022603"/>
    </source>
</evidence>
<feature type="transmembrane region" description="Helical" evidence="14">
    <location>
        <begin position="16"/>
        <end position="34"/>
    </location>
</feature>
<dbReference type="GeneTree" id="ENSGT00390000017394"/>
<evidence type="ECO:0000256" key="6">
    <source>
        <dbReference type="ARBA" id="ARBA00022679"/>
    </source>
</evidence>
<feature type="region of interest" description="Disordered" evidence="15">
    <location>
        <begin position="295"/>
        <end position="318"/>
    </location>
</feature>
<evidence type="ECO:0000256" key="3">
    <source>
        <dbReference type="ARBA" id="ARBA00009140"/>
    </source>
</evidence>
<dbReference type="Proteomes" id="UP000001811">
    <property type="component" value="Chromosome 13"/>
</dbReference>
<dbReference type="SMR" id="A0A5F9CW84"/>
<reference evidence="16 17" key="1">
    <citation type="journal article" date="2011" name="Nature">
        <title>A high-resolution map of human evolutionary constraint using 29 mammals.</title>
        <authorList>
            <person name="Lindblad-Toh K."/>
            <person name="Garber M."/>
            <person name="Zuk O."/>
            <person name="Lin M.F."/>
            <person name="Parker B.J."/>
            <person name="Washietl S."/>
            <person name="Kheradpour P."/>
            <person name="Ernst J."/>
            <person name="Jordan G."/>
            <person name="Mauceli E."/>
            <person name="Ward L.D."/>
            <person name="Lowe C.B."/>
            <person name="Holloway A.K."/>
            <person name="Clamp M."/>
            <person name="Gnerre S."/>
            <person name="Alfoldi J."/>
            <person name="Beal K."/>
            <person name="Chang J."/>
            <person name="Clawson H."/>
            <person name="Cuff J."/>
            <person name="Di Palma F."/>
            <person name="Fitzgerald S."/>
            <person name="Flicek P."/>
            <person name="Guttman M."/>
            <person name="Hubisz M.J."/>
            <person name="Jaffe D.B."/>
            <person name="Jungreis I."/>
            <person name="Kent W.J."/>
            <person name="Kostka D."/>
            <person name="Lara M."/>
            <person name="Martins A.L."/>
            <person name="Massingham T."/>
            <person name="Moltke I."/>
            <person name="Raney B.J."/>
            <person name="Rasmussen M.D."/>
            <person name="Robinson J."/>
            <person name="Stark A."/>
            <person name="Vilella A.J."/>
            <person name="Wen J."/>
            <person name="Xie X."/>
            <person name="Zody M.C."/>
            <person name="Baldwin J."/>
            <person name="Bloom T."/>
            <person name="Chin C.W."/>
            <person name="Heiman D."/>
            <person name="Nicol R."/>
            <person name="Nusbaum C."/>
            <person name="Young S."/>
            <person name="Wilkinson J."/>
            <person name="Worley K.C."/>
            <person name="Kovar C.L."/>
            <person name="Muzny D.M."/>
            <person name="Gibbs R.A."/>
            <person name="Cree A."/>
            <person name="Dihn H.H."/>
            <person name="Fowler G."/>
            <person name="Jhangiani S."/>
            <person name="Joshi V."/>
            <person name="Lee S."/>
            <person name="Lewis L.R."/>
            <person name="Nazareth L.V."/>
            <person name="Okwuonu G."/>
            <person name="Santibanez J."/>
            <person name="Warren W.C."/>
            <person name="Mardis E.R."/>
            <person name="Weinstock G.M."/>
            <person name="Wilson R.K."/>
            <person name="Delehaunty K."/>
            <person name="Dooling D."/>
            <person name="Fronik C."/>
            <person name="Fulton L."/>
            <person name="Fulton B."/>
            <person name="Graves T."/>
            <person name="Minx P."/>
            <person name="Sodergren E."/>
            <person name="Birney E."/>
            <person name="Margulies E.H."/>
            <person name="Herrero J."/>
            <person name="Green E.D."/>
            <person name="Haussler D."/>
            <person name="Siepel A."/>
            <person name="Goldman N."/>
            <person name="Pollard K.S."/>
            <person name="Pedersen J.S."/>
            <person name="Lander E.S."/>
            <person name="Kellis M."/>
        </authorList>
    </citation>
    <scope>NUCLEOTIDE SEQUENCE [LARGE SCALE GENOMIC DNA]</scope>
    <source>
        <strain evidence="16 17">Thorbecke inbred</strain>
    </source>
</reference>
<dbReference type="EMBL" id="AAGW02064433">
    <property type="status" value="NOT_ANNOTATED_CDS"/>
    <property type="molecule type" value="Genomic_DNA"/>
</dbReference>
<dbReference type="PROSITE" id="PS51564">
    <property type="entry name" value="SAM_ICMT"/>
    <property type="match status" value="1"/>
</dbReference>
<evidence type="ECO:0000256" key="11">
    <source>
        <dbReference type="ARBA" id="ARBA00023136"/>
    </source>
</evidence>
<dbReference type="InterPro" id="IPR007269">
    <property type="entry name" value="ICMT_MeTrfase"/>
</dbReference>
<evidence type="ECO:0000256" key="2">
    <source>
        <dbReference type="ARBA" id="ARBA00004477"/>
    </source>
</evidence>
<keyword evidence="9 14" id="KW-0256">Endoplasmic reticulum</keyword>
<keyword evidence="6" id="KW-0808">Transferase</keyword>
<comment type="function">
    <text evidence="12">Catalyzes the post-translational methylation of isoprenylated C-terminal cysteine residues.</text>
</comment>
<evidence type="ECO:0000256" key="10">
    <source>
        <dbReference type="ARBA" id="ARBA00022989"/>
    </source>
</evidence>
<evidence type="ECO:0000313" key="16">
    <source>
        <dbReference type="Ensembl" id="ENSOCUP00000038052.1"/>
    </source>
</evidence>
<feature type="transmembrane region" description="Helical" evidence="14">
    <location>
        <begin position="216"/>
        <end position="238"/>
    </location>
</feature>
<dbReference type="PANTHER" id="PTHR12714:SF9">
    <property type="entry name" value="PROTEIN-S-ISOPRENYLCYSTEINE O-METHYLTRANSFERASE"/>
    <property type="match status" value="1"/>
</dbReference>